<protein>
    <submittedName>
        <fullName evidence="2">Uncharacterized protein</fullName>
    </submittedName>
</protein>
<evidence type="ECO:0000313" key="2">
    <source>
        <dbReference type="EMBL" id="EMF55560.1"/>
    </source>
</evidence>
<accession>M3FRF6</accession>
<proteinExistence type="predicted"/>
<feature type="region of interest" description="Disordered" evidence="1">
    <location>
        <begin position="14"/>
        <end position="40"/>
    </location>
</feature>
<evidence type="ECO:0000256" key="1">
    <source>
        <dbReference type="SAM" id="MobiDB-lite"/>
    </source>
</evidence>
<name>M3FRF6_9ACTN</name>
<reference evidence="3" key="1">
    <citation type="journal article" date="2013" name="Genome Announc.">
        <title>Draft Genome Sequence of Streptomyces bottropensis ATCC 25435, a Bottromycin-Producing Actinomycete.</title>
        <authorList>
            <person name="Zhang H."/>
            <person name="Zhou W."/>
            <person name="Zhuang Y."/>
            <person name="Liang X."/>
            <person name="Liu T."/>
        </authorList>
    </citation>
    <scope>NUCLEOTIDE SEQUENCE [LARGE SCALE GENOMIC DNA]</scope>
    <source>
        <strain evidence="3">ATCC 25435</strain>
    </source>
</reference>
<dbReference type="EMBL" id="KB405067">
    <property type="protein sequence ID" value="EMF55560.1"/>
    <property type="molecule type" value="Genomic_DNA"/>
</dbReference>
<organism evidence="2 3">
    <name type="scientific">Streptomyces bottropensis ATCC 25435</name>
    <dbReference type="NCBI Taxonomy" id="1054862"/>
    <lineage>
        <taxon>Bacteria</taxon>
        <taxon>Bacillati</taxon>
        <taxon>Actinomycetota</taxon>
        <taxon>Actinomycetes</taxon>
        <taxon>Kitasatosporales</taxon>
        <taxon>Streptomycetaceae</taxon>
        <taxon>Streptomyces</taxon>
    </lineage>
</organism>
<evidence type="ECO:0000313" key="3">
    <source>
        <dbReference type="Proteomes" id="UP000030760"/>
    </source>
</evidence>
<dbReference type="Proteomes" id="UP000030760">
    <property type="component" value="Unassembled WGS sequence"/>
</dbReference>
<gene>
    <name evidence="2" type="ORF">SBD_2873</name>
</gene>
<dbReference type="AlphaFoldDB" id="M3FRF6"/>
<sequence length="40" mass="4207">MSIPYGVYMARGPGGARERGVSAALAKVRENRRPHAGLPG</sequence>